<dbReference type="InterPro" id="IPR041368">
    <property type="entry name" value="DRP_C"/>
</dbReference>
<evidence type="ECO:0000313" key="2">
    <source>
        <dbReference type="EMBL" id="BDE08187.1"/>
    </source>
</evidence>
<dbReference type="InterPro" id="IPR010324">
    <property type="entry name" value="DRP"/>
</dbReference>
<dbReference type="AlphaFoldDB" id="A0AAN2CBR9"/>
<keyword evidence="3" id="KW-1185">Reference proteome</keyword>
<feature type="domain" description="Dam-replacing protein HTH" evidence="1">
    <location>
        <begin position="21"/>
        <end position="86"/>
    </location>
</feature>
<dbReference type="Gene3D" id="3.40.210.30">
    <property type="entry name" value="Dam replacing family, catalytic PD-(D/E)XK domain"/>
    <property type="match status" value="1"/>
</dbReference>
<sequence length="268" mass="29692">MAKPDRKVLLQNAIEVTSPLRSWKLLVQDVVEKQPRHFTLADVLRYEDELRAAYPLNRFVGAKIRQSLQVLRDQGVLRFHGGGRYERLDAPATFSPLIDATLAEGYSSRAQIARIVIETWAEMNLYCLRCTRDALARLPANMPVADFACISCDARYQLKAKDGRIGSTLIGASYATTIGAVREGAMPVYILAEFDGRGASVVYADALPGSLIDEPRIIARKPLSPNARRAVWQGCIINVDGIPRVPIVEPAGADRADVRRRWGELHPS</sequence>
<dbReference type="Proteomes" id="UP001317532">
    <property type="component" value="Chromosome"/>
</dbReference>
<reference evidence="2 3" key="1">
    <citation type="journal article" date="2022" name="ISME Commun">
        <title>Vulcanimicrobium alpinus gen. nov. sp. nov., the first cultivated representative of the candidate phylum 'Eremiobacterota', is a metabolically versatile aerobic anoxygenic phototroph.</title>
        <authorList>
            <person name="Yabe S."/>
            <person name="Muto K."/>
            <person name="Abe K."/>
            <person name="Yokota A."/>
            <person name="Staudigel H."/>
            <person name="Tebo B.M."/>
        </authorList>
    </citation>
    <scope>NUCLEOTIDE SEQUENCE [LARGE SCALE GENOMIC DNA]</scope>
    <source>
        <strain evidence="2 3">WC8-2</strain>
    </source>
</reference>
<dbReference type="KEGG" id="vab:WPS_34630"/>
<dbReference type="Pfam" id="PF17726">
    <property type="entry name" value="DpnI_C"/>
    <property type="match status" value="1"/>
</dbReference>
<dbReference type="Pfam" id="PF06044">
    <property type="entry name" value="DpnI"/>
    <property type="match status" value="1"/>
</dbReference>
<accession>A0AAN2CBR9</accession>
<dbReference type="RefSeq" id="WP_317995733.1">
    <property type="nucleotide sequence ID" value="NZ_AP025523.1"/>
</dbReference>
<dbReference type="InterPro" id="IPR036388">
    <property type="entry name" value="WH-like_DNA-bd_sf"/>
</dbReference>
<evidence type="ECO:0000259" key="1">
    <source>
        <dbReference type="Pfam" id="PF17726"/>
    </source>
</evidence>
<evidence type="ECO:0000313" key="3">
    <source>
        <dbReference type="Proteomes" id="UP001317532"/>
    </source>
</evidence>
<dbReference type="Gene3D" id="1.10.10.10">
    <property type="entry name" value="Winged helix-like DNA-binding domain superfamily/Winged helix DNA-binding domain"/>
    <property type="match status" value="1"/>
</dbReference>
<organism evidence="2 3">
    <name type="scientific">Vulcanimicrobium alpinum</name>
    <dbReference type="NCBI Taxonomy" id="3016050"/>
    <lineage>
        <taxon>Bacteria</taxon>
        <taxon>Bacillati</taxon>
        <taxon>Vulcanimicrobiota</taxon>
        <taxon>Vulcanimicrobiia</taxon>
        <taxon>Vulcanimicrobiales</taxon>
        <taxon>Vulcanimicrobiaceae</taxon>
        <taxon>Vulcanimicrobium</taxon>
    </lineage>
</organism>
<gene>
    <name evidence="2" type="ORF">WPS_34630</name>
</gene>
<dbReference type="REBASE" id="679627">
    <property type="entry name" value="EbaWC82ORF34630P"/>
</dbReference>
<protein>
    <recommendedName>
        <fullName evidence="1">Dam-replacing protein HTH domain-containing protein</fullName>
    </recommendedName>
</protein>
<dbReference type="InterPro" id="IPR043025">
    <property type="entry name" value="DRP_PD-(D/E)XK_dom"/>
</dbReference>
<name>A0AAN2CBR9_UNVUL</name>
<dbReference type="EMBL" id="AP025523">
    <property type="protein sequence ID" value="BDE08187.1"/>
    <property type="molecule type" value="Genomic_DNA"/>
</dbReference>
<proteinExistence type="predicted"/>